<evidence type="ECO:0000313" key="3">
    <source>
        <dbReference type="Proteomes" id="UP000552954"/>
    </source>
</evidence>
<feature type="region of interest" description="Disordered" evidence="1">
    <location>
        <begin position="282"/>
        <end position="344"/>
    </location>
</feature>
<feature type="region of interest" description="Disordered" evidence="1">
    <location>
        <begin position="181"/>
        <end position="200"/>
    </location>
</feature>
<protein>
    <submittedName>
        <fullName evidence="2">Uncharacterized protein</fullName>
    </submittedName>
</protein>
<sequence>MFEGGKAEELGVQAGDQRAHPASQHQAEQVAARHHRRDQLQVVQGDGAVAVAQGLERRHLFALRGHQARGHHVQQEAGHGQEDRGQHGAQHALLADLVAQHGVRTLLVARMGRHAAQGLQAAVQRIEHGGLGRIRRQLQRHAGEGAAHVHRRGQFVLVGPEDAEGAQVRHAHDAAEDVLGRQRGTRDAQRAPLAVHQRRDRGAGTQLVRLGEAHVDHRFQLAARARPGFRPAAAAQLHLVQALGPARVPADQLADDGVDRAGHAHARDRLDRRLHVDHARDLGQPRGHRIGRPPDHGEHVGELAGRVERVARALQRGDRRQRGDEAADAAGHDQRDGERLAPEQAQVAQHLAIEGLHGLTRRAPPG</sequence>
<accession>A0A849K9B2</accession>
<dbReference type="EMBL" id="JABFCS010000001">
    <property type="protein sequence ID" value="NNU43024.1"/>
    <property type="molecule type" value="Genomic_DNA"/>
</dbReference>
<reference evidence="2 3" key="1">
    <citation type="submission" date="2020-05" db="EMBL/GenBank/DDBJ databases">
        <authorList>
            <person name="Khan S.A."/>
            <person name="Jeon C.O."/>
            <person name="Chun B.H."/>
        </authorList>
    </citation>
    <scope>NUCLEOTIDE SEQUENCE [LARGE SCALE GENOMIC DNA]</scope>
    <source>
        <strain evidence="2 3">B156</strain>
    </source>
</reference>
<evidence type="ECO:0000313" key="2">
    <source>
        <dbReference type="EMBL" id="NNU43024.1"/>
    </source>
</evidence>
<dbReference type="Proteomes" id="UP000552954">
    <property type="component" value="Unassembled WGS sequence"/>
</dbReference>
<keyword evidence="3" id="KW-1185">Reference proteome</keyword>
<reference evidence="2 3" key="2">
    <citation type="submission" date="2020-06" db="EMBL/GenBank/DDBJ databases">
        <title>Ramlibacter rhizophilus sp. nov., isolated from rhizosphere soil of national flower Mugunghwa from South Korea.</title>
        <authorList>
            <person name="Zheng-Fei Y."/>
            <person name="Huan T."/>
        </authorList>
    </citation>
    <scope>NUCLEOTIDE SEQUENCE [LARGE SCALE GENOMIC DNA]</scope>
    <source>
        <strain evidence="2 3">B156</strain>
    </source>
</reference>
<evidence type="ECO:0000256" key="1">
    <source>
        <dbReference type="SAM" id="MobiDB-lite"/>
    </source>
</evidence>
<dbReference type="AlphaFoldDB" id="A0A849K9B2"/>
<feature type="compositionally biased region" description="Basic and acidic residues" evidence="1">
    <location>
        <begin position="292"/>
        <end position="341"/>
    </location>
</feature>
<proteinExistence type="predicted"/>
<feature type="region of interest" description="Disordered" evidence="1">
    <location>
        <begin position="67"/>
        <end position="88"/>
    </location>
</feature>
<comment type="caution">
    <text evidence="2">The sequence shown here is derived from an EMBL/GenBank/DDBJ whole genome shotgun (WGS) entry which is preliminary data.</text>
</comment>
<organism evidence="2 3">
    <name type="scientific">Ramlibacter montanisoli</name>
    <dbReference type="NCBI Taxonomy" id="2732512"/>
    <lineage>
        <taxon>Bacteria</taxon>
        <taxon>Pseudomonadati</taxon>
        <taxon>Pseudomonadota</taxon>
        <taxon>Betaproteobacteria</taxon>
        <taxon>Burkholderiales</taxon>
        <taxon>Comamonadaceae</taxon>
        <taxon>Ramlibacter</taxon>
    </lineage>
</organism>
<gene>
    <name evidence="2" type="ORF">HK415_07385</name>
</gene>
<name>A0A849K9B2_9BURK</name>